<organism evidence="1">
    <name type="scientific">Rhizophora mucronata</name>
    <name type="common">Asiatic mangrove</name>
    <dbReference type="NCBI Taxonomy" id="61149"/>
    <lineage>
        <taxon>Eukaryota</taxon>
        <taxon>Viridiplantae</taxon>
        <taxon>Streptophyta</taxon>
        <taxon>Embryophyta</taxon>
        <taxon>Tracheophyta</taxon>
        <taxon>Spermatophyta</taxon>
        <taxon>Magnoliopsida</taxon>
        <taxon>eudicotyledons</taxon>
        <taxon>Gunneridae</taxon>
        <taxon>Pentapetalae</taxon>
        <taxon>rosids</taxon>
        <taxon>fabids</taxon>
        <taxon>Malpighiales</taxon>
        <taxon>Rhizophoraceae</taxon>
        <taxon>Rhizophora</taxon>
    </lineage>
</organism>
<accession>A0A2P2PAG9</accession>
<protein>
    <submittedName>
        <fullName evidence="1">Uncharacterized protein</fullName>
    </submittedName>
</protein>
<name>A0A2P2PAG9_RHIMU</name>
<dbReference type="AlphaFoldDB" id="A0A2P2PAG9"/>
<sequence>MFDQLFVFNIMPAHLMLCPIWFD</sequence>
<evidence type="ECO:0000313" key="1">
    <source>
        <dbReference type="EMBL" id="MBX51621.1"/>
    </source>
</evidence>
<proteinExistence type="predicted"/>
<dbReference type="EMBL" id="GGEC01071137">
    <property type="protein sequence ID" value="MBX51621.1"/>
    <property type="molecule type" value="Transcribed_RNA"/>
</dbReference>
<reference evidence="1" key="1">
    <citation type="submission" date="2018-02" db="EMBL/GenBank/DDBJ databases">
        <title>Rhizophora mucronata_Transcriptome.</title>
        <authorList>
            <person name="Meera S.P."/>
            <person name="Sreeshan A."/>
            <person name="Augustine A."/>
        </authorList>
    </citation>
    <scope>NUCLEOTIDE SEQUENCE</scope>
    <source>
        <tissue evidence="1">Leaf</tissue>
    </source>
</reference>